<organism evidence="4 5">
    <name type="scientific">Seminavis robusta</name>
    <dbReference type="NCBI Taxonomy" id="568900"/>
    <lineage>
        <taxon>Eukaryota</taxon>
        <taxon>Sar</taxon>
        <taxon>Stramenopiles</taxon>
        <taxon>Ochrophyta</taxon>
        <taxon>Bacillariophyta</taxon>
        <taxon>Bacillariophyceae</taxon>
        <taxon>Bacillariophycidae</taxon>
        <taxon>Naviculales</taxon>
        <taxon>Naviculaceae</taxon>
        <taxon>Seminavis</taxon>
    </lineage>
</organism>
<feature type="signal peptide" evidence="2">
    <location>
        <begin position="1"/>
        <end position="22"/>
    </location>
</feature>
<feature type="domain" description="VWFD" evidence="3">
    <location>
        <begin position="539"/>
        <end position="727"/>
    </location>
</feature>
<gene>
    <name evidence="4" type="ORF">SEMRO_395_G134000.1</name>
</gene>
<evidence type="ECO:0000313" key="4">
    <source>
        <dbReference type="EMBL" id="CAB9509567.1"/>
    </source>
</evidence>
<dbReference type="PROSITE" id="PS51233">
    <property type="entry name" value="VWFD"/>
    <property type="match status" value="1"/>
</dbReference>
<keyword evidence="5" id="KW-1185">Reference proteome</keyword>
<feature type="region of interest" description="Disordered" evidence="1">
    <location>
        <begin position="269"/>
        <end position="555"/>
    </location>
</feature>
<feature type="chain" id="PRO_5040453865" description="VWFD domain-containing protein" evidence="2">
    <location>
        <begin position="23"/>
        <end position="813"/>
    </location>
</feature>
<reference evidence="4" key="1">
    <citation type="submission" date="2020-06" db="EMBL/GenBank/DDBJ databases">
        <authorList>
            <consortium name="Plant Systems Biology data submission"/>
        </authorList>
    </citation>
    <scope>NUCLEOTIDE SEQUENCE</scope>
    <source>
        <strain evidence="4">D6</strain>
    </source>
</reference>
<feature type="compositionally biased region" description="Basic residues" evidence="1">
    <location>
        <begin position="446"/>
        <end position="471"/>
    </location>
</feature>
<proteinExistence type="predicted"/>
<feature type="compositionally biased region" description="Basic and acidic residues" evidence="1">
    <location>
        <begin position="387"/>
        <end position="396"/>
    </location>
</feature>
<feature type="compositionally biased region" description="Low complexity" evidence="1">
    <location>
        <begin position="415"/>
        <end position="426"/>
    </location>
</feature>
<evidence type="ECO:0000256" key="2">
    <source>
        <dbReference type="SAM" id="SignalP"/>
    </source>
</evidence>
<feature type="compositionally biased region" description="Basic and acidic residues" evidence="1">
    <location>
        <begin position="472"/>
        <end position="515"/>
    </location>
</feature>
<protein>
    <recommendedName>
        <fullName evidence="3">VWFD domain-containing protein</fullName>
    </recommendedName>
</protein>
<feature type="compositionally biased region" description="Basic and acidic residues" evidence="1">
    <location>
        <begin position="428"/>
        <end position="445"/>
    </location>
</feature>
<dbReference type="PANTHER" id="PTHR21592:SF8">
    <property type="entry name" value="PROTEIN CBG17952"/>
    <property type="match status" value="1"/>
</dbReference>
<evidence type="ECO:0000259" key="3">
    <source>
        <dbReference type="PROSITE" id="PS51233"/>
    </source>
</evidence>
<keyword evidence="2" id="KW-0732">Signal</keyword>
<sequence>MVMKAQTALALAGLALVGIAFTSFNNNAQIGHDADVVNSNGLEENRGLLLWGSGEPKYNGKRGQEYCYNVNIGSGTMCCDGSYDVVEGGFKKGAVCFLEKSYTCTDLHNAVFVPDGEITMDTKMLGRRVFPTIATGSGFSINGDPSKGFVAAPFDYAIRSGKQNGLTTKLTSADSPRLNNKKFLVSGWDETQELSDHEIEWAGPSTIGLGGESFDTPAVIMKGGSGAMIYLDDQDGILHGSGYRTPINPEDGSNSPTREVEFCYESSSAASGSVFRDGDDKQNGKKDDDKKEDSKTEDKKEDSKTEDKKEDSKTEDKKEDSKTEDKKEDSKTDDKKDEDKGGKKEQTKVKICHGTASPTNPYVLIEVADDAASDNPGSLGGHINNPKHNDPEKNKNADILIGDEPPKFPGCKTNDQCQVCCPDQDCFGGKEEGRREEGRREEGTTRRRTTRRRTTRRRTTRRRTTRRRTTRRRTEEKKDEEKKDEEKKDEEKKDEEKKDEEKKDEEKKDDEKKDEEKEEEKEEEKKDEPTKPPPPDTPPSPGIKGDPHIKKWNGDQYDFHGGCDLVMVSNPDFNNGQGLSVHIRTKIEHWWSYIESAVIKIGDDTLEIKAGVDDRQFWVNGKQGHRFRASRNLPFTIGGFHGRFRAINRILTQFKLYLPNDQNIVIKSTKNILRVDMENCNEEDFGTSLGLMGTFGEGLMLGRDGRTVFEDPNEFGMEWQVHSSEPQLFHEAEGPQYPQKCQMPTSKTFLRHQEQDREARRLLVEGISREDAESACAIANKDEFNDCVFDVMATNDIDIAAAVYGSAQLYGNA</sequence>
<dbReference type="EMBL" id="CAICTM010000394">
    <property type="protein sequence ID" value="CAB9509567.1"/>
    <property type="molecule type" value="Genomic_DNA"/>
</dbReference>
<dbReference type="InterPro" id="IPR001846">
    <property type="entry name" value="VWF_type-D"/>
</dbReference>
<name>A0A9N8DV70_9STRA</name>
<dbReference type="PANTHER" id="PTHR21592">
    <property type="entry name" value="CHROMOSOME UNDETERMINED SCAFFOLD_25, WHOLE GENOME SHOTGUN SEQUENCE"/>
    <property type="match status" value="1"/>
</dbReference>
<evidence type="ECO:0000256" key="1">
    <source>
        <dbReference type="SAM" id="MobiDB-lite"/>
    </source>
</evidence>
<dbReference type="Proteomes" id="UP001153069">
    <property type="component" value="Unassembled WGS sequence"/>
</dbReference>
<dbReference type="AlphaFoldDB" id="A0A9N8DV70"/>
<feature type="compositionally biased region" description="Pro residues" evidence="1">
    <location>
        <begin position="531"/>
        <end position="541"/>
    </location>
</feature>
<evidence type="ECO:0000313" key="5">
    <source>
        <dbReference type="Proteomes" id="UP001153069"/>
    </source>
</evidence>
<comment type="caution">
    <text evidence="4">The sequence shown here is derived from an EMBL/GenBank/DDBJ whole genome shotgun (WGS) entry which is preliminary data.</text>
</comment>
<feature type="compositionally biased region" description="Basic and acidic residues" evidence="1">
    <location>
        <begin position="276"/>
        <end position="348"/>
    </location>
</feature>
<accession>A0A9N8DV70</accession>